<keyword evidence="1" id="KW-0812">Transmembrane</keyword>
<reference evidence="2 3" key="1">
    <citation type="submission" date="2023-07" db="EMBL/GenBank/DDBJ databases">
        <title>Genomic Encyclopedia of Type Strains, Phase IV (KMG-IV): sequencing the most valuable type-strain genomes for metagenomic binning, comparative biology and taxonomic classification.</title>
        <authorList>
            <person name="Goeker M."/>
        </authorList>
    </citation>
    <scope>NUCLEOTIDE SEQUENCE [LARGE SCALE GENOMIC DNA]</scope>
    <source>
        <strain evidence="2 3">DSM 17723</strain>
    </source>
</reference>
<gene>
    <name evidence="2" type="ORF">J2S02_004221</name>
</gene>
<evidence type="ECO:0000313" key="2">
    <source>
        <dbReference type="EMBL" id="MDQ0227874.1"/>
    </source>
</evidence>
<protein>
    <recommendedName>
        <fullName evidence="4">DUF3784 domain-containing protein</fullName>
    </recommendedName>
</protein>
<keyword evidence="1" id="KW-1133">Transmembrane helix</keyword>
<keyword evidence="1" id="KW-0472">Membrane</keyword>
<name>A0ABT9Z6J7_9BACI</name>
<dbReference type="InterPro" id="IPR017259">
    <property type="entry name" value="UCP037672"/>
</dbReference>
<dbReference type="RefSeq" id="WP_095301193.1">
    <property type="nucleotide sequence ID" value="NZ_CADEPK010000352.1"/>
</dbReference>
<dbReference type="EMBL" id="JAUSTZ010000012">
    <property type="protein sequence ID" value="MDQ0227874.1"/>
    <property type="molecule type" value="Genomic_DNA"/>
</dbReference>
<feature type="transmembrane region" description="Helical" evidence="1">
    <location>
        <begin position="6"/>
        <end position="26"/>
    </location>
</feature>
<keyword evidence="3" id="KW-1185">Reference proteome</keyword>
<proteinExistence type="predicted"/>
<feature type="transmembrane region" description="Helical" evidence="1">
    <location>
        <begin position="47"/>
        <end position="69"/>
    </location>
</feature>
<evidence type="ECO:0000256" key="1">
    <source>
        <dbReference type="SAM" id="Phobius"/>
    </source>
</evidence>
<dbReference type="Pfam" id="PF12650">
    <property type="entry name" value="DUF3784"/>
    <property type="match status" value="1"/>
</dbReference>
<sequence>MGTLITIGIGIIIIYFGYLIGVKKMLSLIIGYDDNTFYGDKDKYAKRMGLTTIILGLIVITIPFIVLLFDEAVIQVFKIMIGVYVFIMIGIANYWRLRF</sequence>
<dbReference type="Proteomes" id="UP001232245">
    <property type="component" value="Unassembled WGS sequence"/>
</dbReference>
<comment type="caution">
    <text evidence="2">The sequence shown here is derived from an EMBL/GenBank/DDBJ whole genome shotgun (WGS) entry which is preliminary data.</text>
</comment>
<evidence type="ECO:0008006" key="4">
    <source>
        <dbReference type="Google" id="ProtNLM"/>
    </source>
</evidence>
<feature type="transmembrane region" description="Helical" evidence="1">
    <location>
        <begin position="75"/>
        <end position="95"/>
    </location>
</feature>
<evidence type="ECO:0000313" key="3">
    <source>
        <dbReference type="Proteomes" id="UP001232245"/>
    </source>
</evidence>
<organism evidence="2 3">
    <name type="scientific">Metabacillus niabensis</name>
    <dbReference type="NCBI Taxonomy" id="324854"/>
    <lineage>
        <taxon>Bacteria</taxon>
        <taxon>Bacillati</taxon>
        <taxon>Bacillota</taxon>
        <taxon>Bacilli</taxon>
        <taxon>Bacillales</taxon>
        <taxon>Bacillaceae</taxon>
        <taxon>Metabacillus</taxon>
    </lineage>
</organism>
<accession>A0ABT9Z6J7</accession>